<dbReference type="PANTHER" id="PTHR11103:SF18">
    <property type="entry name" value="SLR1189 PROTEIN"/>
    <property type="match status" value="1"/>
</dbReference>
<organism evidence="3 4">
    <name type="scientific">Clostridium simiarum</name>
    <dbReference type="NCBI Taxonomy" id="2841506"/>
    <lineage>
        <taxon>Bacteria</taxon>
        <taxon>Bacillati</taxon>
        <taxon>Bacillota</taxon>
        <taxon>Clostridia</taxon>
        <taxon>Eubacteriales</taxon>
        <taxon>Clostridiaceae</taxon>
        <taxon>Clostridium</taxon>
    </lineage>
</organism>
<sequence length="279" mass="31580">MDNKIKKDYILLDGAMGTLLKEKGIKDYSLIPKLNLNKGSLIREIHEDYRKAGSNVILTNSFSLNRIALKEDYHSMKGIIEKSVYLAKFTSIDGLVAYDVGPLGINMKEVSEDYIYEVYREIAKIVKEVDVDMIFIETMYQSSEVLCALKAFEDINKDVLLSFTFNEDNRLYSGESVEEIIDITKGYNIKALGFNCVNIGENAMSLVKEFKRYSKLPIIAKPNLGKPKDDSGNLRYEVSIEEFSDNMVELYKEGARYLGGCCGTTPSHIKALKQSLLRL</sequence>
<evidence type="ECO:0000259" key="2">
    <source>
        <dbReference type="PROSITE" id="PS50970"/>
    </source>
</evidence>
<feature type="binding site" evidence="1">
    <location>
        <position position="261"/>
    </location>
    <ligand>
        <name>Zn(2+)</name>
        <dbReference type="ChEBI" id="CHEBI:29105"/>
    </ligand>
</feature>
<feature type="binding site" evidence="1">
    <location>
        <position position="262"/>
    </location>
    <ligand>
        <name>Zn(2+)</name>
        <dbReference type="ChEBI" id="CHEBI:29105"/>
    </ligand>
</feature>
<feature type="domain" description="Hcy-binding" evidence="2">
    <location>
        <begin position="1"/>
        <end position="276"/>
    </location>
</feature>
<dbReference type="Pfam" id="PF02574">
    <property type="entry name" value="S-methyl_trans"/>
    <property type="match status" value="1"/>
</dbReference>
<keyword evidence="1" id="KW-0479">Metal-binding</keyword>
<gene>
    <name evidence="3" type="ORF">KQI89_14365</name>
</gene>
<evidence type="ECO:0000313" key="4">
    <source>
        <dbReference type="Proteomes" id="UP000736583"/>
    </source>
</evidence>
<dbReference type="PANTHER" id="PTHR11103">
    <property type="entry name" value="SLR1189 PROTEIN"/>
    <property type="match status" value="1"/>
</dbReference>
<name>A0ABS6F379_9CLOT</name>
<keyword evidence="1" id="KW-0808">Transferase</keyword>
<dbReference type="InterPro" id="IPR003726">
    <property type="entry name" value="HCY_dom"/>
</dbReference>
<accession>A0ABS6F379</accession>
<proteinExistence type="predicted"/>
<dbReference type="EMBL" id="JAHLQL010000005">
    <property type="protein sequence ID" value="MBU5592935.1"/>
    <property type="molecule type" value="Genomic_DNA"/>
</dbReference>
<evidence type="ECO:0000256" key="1">
    <source>
        <dbReference type="PROSITE-ProRule" id="PRU00333"/>
    </source>
</evidence>
<evidence type="ECO:0000313" key="3">
    <source>
        <dbReference type="EMBL" id="MBU5592935.1"/>
    </source>
</evidence>
<dbReference type="RefSeq" id="WP_216457618.1">
    <property type="nucleotide sequence ID" value="NZ_JAHLQL010000005.1"/>
</dbReference>
<protein>
    <submittedName>
        <fullName evidence="3">Homocysteine S-methyltransferase family protein</fullName>
    </submittedName>
</protein>
<keyword evidence="4" id="KW-1185">Reference proteome</keyword>
<comment type="cofactor">
    <cofactor evidence="1">
        <name>Zn(2+)</name>
        <dbReference type="ChEBI" id="CHEBI:29105"/>
    </cofactor>
</comment>
<reference evidence="3 4" key="1">
    <citation type="submission" date="2021-06" db="EMBL/GenBank/DDBJ databases">
        <authorList>
            <person name="Sun Q."/>
            <person name="Li D."/>
        </authorList>
    </citation>
    <scope>NUCLEOTIDE SEQUENCE [LARGE SCALE GENOMIC DNA]</scope>
    <source>
        <strain evidence="3 4">MSJ-4</strain>
    </source>
</reference>
<dbReference type="InterPro" id="IPR017226">
    <property type="entry name" value="BHMT-like"/>
</dbReference>
<feature type="binding site" evidence="1">
    <location>
        <position position="196"/>
    </location>
    <ligand>
        <name>Zn(2+)</name>
        <dbReference type="ChEBI" id="CHEBI:29105"/>
    </ligand>
</feature>
<keyword evidence="1" id="KW-0489">Methyltransferase</keyword>
<dbReference type="PIRSF" id="PIRSF037505">
    <property type="entry name" value="Betaine_HMT"/>
    <property type="match status" value="1"/>
</dbReference>
<comment type="caution">
    <text evidence="3">The sequence shown here is derived from an EMBL/GenBank/DDBJ whole genome shotgun (WGS) entry which is preliminary data.</text>
</comment>
<dbReference type="PROSITE" id="PS50970">
    <property type="entry name" value="HCY"/>
    <property type="match status" value="1"/>
</dbReference>
<keyword evidence="1" id="KW-0862">Zinc</keyword>
<dbReference type="Proteomes" id="UP000736583">
    <property type="component" value="Unassembled WGS sequence"/>
</dbReference>